<keyword evidence="8" id="KW-1185">Reference proteome</keyword>
<dbReference type="Proteomes" id="UP001287286">
    <property type="component" value="Unassembled WGS sequence"/>
</dbReference>
<name>A0ABR0BLT9_PURLI</name>
<dbReference type="PANTHER" id="PTHR11960">
    <property type="entry name" value="EUKARYOTIC TRANSLATION INITIATION FACTOR 4E RELATED"/>
    <property type="match status" value="1"/>
</dbReference>
<evidence type="ECO:0000256" key="6">
    <source>
        <dbReference type="SAM" id="MobiDB-lite"/>
    </source>
</evidence>
<evidence type="ECO:0000256" key="4">
    <source>
        <dbReference type="ARBA" id="ARBA00022917"/>
    </source>
</evidence>
<keyword evidence="2" id="KW-0810">Translation regulation</keyword>
<evidence type="ECO:0000313" key="7">
    <source>
        <dbReference type="EMBL" id="KAK4083135.1"/>
    </source>
</evidence>
<organism evidence="7 8">
    <name type="scientific">Purpureocillium lilacinum</name>
    <name type="common">Paecilomyces lilacinus</name>
    <dbReference type="NCBI Taxonomy" id="33203"/>
    <lineage>
        <taxon>Eukaryota</taxon>
        <taxon>Fungi</taxon>
        <taxon>Dikarya</taxon>
        <taxon>Ascomycota</taxon>
        <taxon>Pezizomycotina</taxon>
        <taxon>Sordariomycetes</taxon>
        <taxon>Hypocreomycetidae</taxon>
        <taxon>Hypocreales</taxon>
        <taxon>Ophiocordycipitaceae</taxon>
        <taxon>Purpureocillium</taxon>
    </lineage>
</organism>
<feature type="region of interest" description="Disordered" evidence="6">
    <location>
        <begin position="616"/>
        <end position="653"/>
    </location>
</feature>
<dbReference type="InterPro" id="IPR023398">
    <property type="entry name" value="TIF_eIF4e-like"/>
</dbReference>
<evidence type="ECO:0000256" key="3">
    <source>
        <dbReference type="ARBA" id="ARBA00022884"/>
    </source>
</evidence>
<gene>
    <name evidence="7" type="ORF">Purlil1_10947</name>
</gene>
<feature type="compositionally biased region" description="Low complexity" evidence="6">
    <location>
        <begin position="413"/>
        <end position="424"/>
    </location>
</feature>
<evidence type="ECO:0000256" key="2">
    <source>
        <dbReference type="ARBA" id="ARBA00022845"/>
    </source>
</evidence>
<evidence type="ECO:0000256" key="1">
    <source>
        <dbReference type="ARBA" id="ARBA00022540"/>
    </source>
</evidence>
<feature type="region of interest" description="Disordered" evidence="6">
    <location>
        <begin position="412"/>
        <end position="438"/>
    </location>
</feature>
<comment type="caution">
    <text evidence="7">The sequence shown here is derived from an EMBL/GenBank/DDBJ whole genome shotgun (WGS) entry which is preliminary data.</text>
</comment>
<keyword evidence="4 5" id="KW-0648">Protein biosynthesis</keyword>
<dbReference type="InterPro" id="IPR001040">
    <property type="entry name" value="TIF_eIF_4E"/>
</dbReference>
<reference evidence="7 8" key="1">
    <citation type="journal article" date="2024" name="Microbiol. Resour. Announc.">
        <title>Genome annotations for the ascomycete fungi Trichoderma harzianum, Trichoderma aggressivum, and Purpureocillium lilacinum.</title>
        <authorList>
            <person name="Beijen E.P.W."/>
            <person name="Ohm R.A."/>
        </authorList>
    </citation>
    <scope>NUCLEOTIDE SEQUENCE [LARGE SCALE GENOMIC DNA]</scope>
    <source>
        <strain evidence="7 8">CBS 150709</strain>
    </source>
</reference>
<accession>A0ABR0BLT9</accession>
<dbReference type="EMBL" id="JAWRVI010000060">
    <property type="protein sequence ID" value="KAK4083135.1"/>
    <property type="molecule type" value="Genomic_DNA"/>
</dbReference>
<keyword evidence="3 5" id="KW-0694">RNA-binding</keyword>
<sequence>MPLQPSWGAVLQVTACRTPLSGSLHVKRRDGGRLSPVPIHYLGEGRELHDGGGMCDDDGWRILRDEGPAAVPCIYLRVSNRQTVFGWASNWVFVGLLEIEIGFLEAARAAAEAKRGDATKPWKGGMGWDTPAWQWGLVRSSMEFGAGGWREGPQAVQGHALPTVRADPRGLTGKAALSGADCQSRVELPFARAALCTFLSAYGSRRDLKGVPVERRERESDGCKYPAIPDHRHHHHHRPSIHPSILLCACFVRTADVPTSLLSTFPSVPRHSRGNFIFLEPSCAAHHRPFSISRADRPVVHNTSQGSSPLPPPVDEYITARSKRLTTAHPLLFPPATVAVTRYNAQAGTHISNKTKKTMSARPQLFTRGLSGLSQSTEANSPAEQRDDAKRNFLKTMRPLPTQHYWNVYFDRQQQQQQPQPQTQSRDHQQQQQKPDDGEYKVQLEQLGGQIESVQDFWRYNNNTPVEQIKMRESIYLFKSGFRPVWEDRRNRDGGSWTFRVPKTIGPDFWTRVQLLAIGEKLQSALADAAGRTSLLKSGVAWMLLREVSEVANQHVYRTGDQLCGVGLSVRFNSHLITIWHRDSSKQASIDGMLACVMEELPAELRPKSDNYFYKRHRDHAGFKAPPDAQPPAPAAPGTTAAPEVTVEPPSAR</sequence>
<dbReference type="PANTHER" id="PTHR11960:SF66">
    <property type="entry name" value="EUKARYOTIC TRANSLATION INITIATION FACTOR 4E TYPE 3"/>
    <property type="match status" value="1"/>
</dbReference>
<keyword evidence="1 5" id="KW-0396">Initiation factor</keyword>
<evidence type="ECO:0000313" key="8">
    <source>
        <dbReference type="Proteomes" id="UP001287286"/>
    </source>
</evidence>
<proteinExistence type="inferred from homology"/>
<protein>
    <submittedName>
        <fullName evidence="7">Uncharacterized protein</fullName>
    </submittedName>
</protein>
<dbReference type="Gene3D" id="3.30.760.10">
    <property type="entry name" value="RNA Cap, Translation Initiation Factor Eif4e"/>
    <property type="match status" value="1"/>
</dbReference>
<dbReference type="Pfam" id="PF01652">
    <property type="entry name" value="IF4E"/>
    <property type="match status" value="1"/>
</dbReference>
<comment type="similarity">
    <text evidence="5">Belongs to the eukaryotic initiation factor 4E family.</text>
</comment>
<evidence type="ECO:0000256" key="5">
    <source>
        <dbReference type="RuleBase" id="RU004374"/>
    </source>
</evidence>
<dbReference type="SUPFAM" id="SSF55418">
    <property type="entry name" value="eIF4e-like"/>
    <property type="match status" value="1"/>
</dbReference>
<feature type="compositionally biased region" description="Basic and acidic residues" evidence="6">
    <location>
        <begin position="425"/>
        <end position="438"/>
    </location>
</feature>